<proteinExistence type="predicted"/>
<dbReference type="Proteomes" id="UP001165186">
    <property type="component" value="Unassembled WGS sequence"/>
</dbReference>
<accession>A0ACB5SQW1</accession>
<protein>
    <submittedName>
        <fullName evidence="1">Protein prenyltransferase alpha subunit</fullName>
    </submittedName>
</protein>
<name>A0ACB5SQW1_9PEZI</name>
<sequence>MTKAQHQPPALAFPSAPLRLPACVVDMASHGVPRTQDRPEQSRQKELEQIEKYNSLVAQIAEKQYTADALALITKLLAQNPEYYTIWNHRRLILEHTFKECLASPPTETEGLSSGQEAVLDHITNDLQFLIPLLMKFPKCYWIWNHRTWLLQQSTELLPTSYACRLWQEELGLVSKMLSRDSRNFHGWDYRRHVVRNLEKLPTEDGKGTSMVEPEFEYTTKMIKTNLSNFSAWHNRSKLIPRLLEERNADEGTRRKFMKAELELIQKALYTDPYDQSLWFYHAFLMSTLDRNSPQSACIILDLDGDAQLKYFEEELESIKDMLEGAEDCKWIYQALLDTASALVTAKQKHDSGLAREMAGWLSELRKLDPLRSRRWDDLSKKLK</sequence>
<organism evidence="1 2">
    <name type="scientific">Neofusicoccum parvum</name>
    <dbReference type="NCBI Taxonomy" id="310453"/>
    <lineage>
        <taxon>Eukaryota</taxon>
        <taxon>Fungi</taxon>
        <taxon>Dikarya</taxon>
        <taxon>Ascomycota</taxon>
        <taxon>Pezizomycotina</taxon>
        <taxon>Dothideomycetes</taxon>
        <taxon>Dothideomycetes incertae sedis</taxon>
        <taxon>Botryosphaeriales</taxon>
        <taxon>Botryosphaeriaceae</taxon>
        <taxon>Neofusicoccum</taxon>
    </lineage>
</organism>
<evidence type="ECO:0000313" key="1">
    <source>
        <dbReference type="EMBL" id="GME53282.1"/>
    </source>
</evidence>
<keyword evidence="2" id="KW-1185">Reference proteome</keyword>
<reference evidence="1" key="1">
    <citation type="submission" date="2024-09" db="EMBL/GenBank/DDBJ databases">
        <title>Draft Genome Sequences of Neofusicoccum parvum.</title>
        <authorList>
            <person name="Ashida A."/>
            <person name="Camagna M."/>
            <person name="Tanaka A."/>
            <person name="Takemoto D."/>
        </authorList>
    </citation>
    <scope>NUCLEOTIDE SEQUENCE</scope>
    <source>
        <strain evidence="1">PPO83</strain>
    </source>
</reference>
<evidence type="ECO:0000313" key="2">
    <source>
        <dbReference type="Proteomes" id="UP001165186"/>
    </source>
</evidence>
<comment type="caution">
    <text evidence="1">The sequence shown here is derived from an EMBL/GenBank/DDBJ whole genome shotgun (WGS) entry which is preliminary data.</text>
</comment>
<dbReference type="EMBL" id="BSXG01000201">
    <property type="protein sequence ID" value="GME53282.1"/>
    <property type="molecule type" value="Genomic_DNA"/>
</dbReference>
<gene>
    <name evidence="1" type="primary">g7109</name>
    <name evidence="1" type="ORF">NpPPO83_00007109</name>
</gene>